<feature type="region of interest" description="Disordered" evidence="1">
    <location>
        <begin position="1"/>
        <end position="21"/>
    </location>
</feature>
<dbReference type="EMBL" id="CDMY01000667">
    <property type="protein sequence ID" value="CEM29253.1"/>
    <property type="molecule type" value="Genomic_DNA"/>
</dbReference>
<feature type="compositionally biased region" description="Basic residues" evidence="1">
    <location>
        <begin position="469"/>
        <end position="483"/>
    </location>
</feature>
<feature type="transmembrane region" description="Helical" evidence="2">
    <location>
        <begin position="147"/>
        <end position="169"/>
    </location>
</feature>
<evidence type="ECO:0000256" key="2">
    <source>
        <dbReference type="SAM" id="Phobius"/>
    </source>
</evidence>
<evidence type="ECO:0000313" key="4">
    <source>
        <dbReference type="Proteomes" id="UP000041254"/>
    </source>
</evidence>
<dbReference type="InParanoid" id="A0A0G4GHQ0"/>
<feature type="transmembrane region" description="Helical" evidence="2">
    <location>
        <begin position="218"/>
        <end position="240"/>
    </location>
</feature>
<keyword evidence="2" id="KW-0472">Membrane</keyword>
<dbReference type="VEuPathDB" id="CryptoDB:Vbra_6269"/>
<dbReference type="Proteomes" id="UP000041254">
    <property type="component" value="Unassembled WGS sequence"/>
</dbReference>
<organism evidence="3 4">
    <name type="scientific">Vitrella brassicaformis (strain CCMP3155)</name>
    <dbReference type="NCBI Taxonomy" id="1169540"/>
    <lineage>
        <taxon>Eukaryota</taxon>
        <taxon>Sar</taxon>
        <taxon>Alveolata</taxon>
        <taxon>Colpodellida</taxon>
        <taxon>Vitrellaceae</taxon>
        <taxon>Vitrella</taxon>
    </lineage>
</organism>
<dbReference type="AlphaFoldDB" id="A0A0G4GHQ0"/>
<sequence length="558" mass="62602">MSPRQDAPGGRQQHSDRSNVKSATDLMSVTSRMTEREEFLDTRIKDRKVVRQCPLEKDVFGLAWVARFGAYAVVPGIRMAGSFKVRISKSFSIILSVVALVLHFVGYGVLFGIHYDSDYFSTKVKTRDAKELAAVLKEGFADSPALFGARFLAVCIFTSFSLPSLANRCRLIEMWVMEQRLVWFADVSMLSRNYYLLLGDCHPQYTEQQLGQLDIANAWEWVTGFVCLLINLVEVIWIFLFTYGATDSIIRATDVSDIFITSVITILVVKYLDRAVLHLFTSFFDMIIGPRCWLFQLAERFEREREVAELRSTATGKLCSCFGASIEVVIGLIIREILRLPIGLLFAIAFSPFIRFGAVKLSDRLSQRGLTNEDEFTDFIAWALTLSIVLFGMLTPLVNRTFGSVKRMAKREIVHPGDAEDRDEDNFSIVTNTRSRPPDLMTEMSPYSPLPSPRWPQDDAMSQTSRTSRGSKHPRQNRPHAKRAMPLTEPQPTDAEAPARAPKIIIMTQDDTRIDQAIDNLFTSAPPKGEEGGAAAAVAGKAPAELDIFAYESSEESD</sequence>
<keyword evidence="4" id="KW-1185">Reference proteome</keyword>
<evidence type="ECO:0000256" key="1">
    <source>
        <dbReference type="SAM" id="MobiDB-lite"/>
    </source>
</evidence>
<feature type="transmembrane region" description="Helical" evidence="2">
    <location>
        <begin position="379"/>
        <end position="398"/>
    </location>
</feature>
<proteinExistence type="predicted"/>
<feature type="transmembrane region" description="Helical" evidence="2">
    <location>
        <begin position="252"/>
        <end position="269"/>
    </location>
</feature>
<evidence type="ECO:0000313" key="3">
    <source>
        <dbReference type="EMBL" id="CEM29253.1"/>
    </source>
</evidence>
<accession>A0A0G4GHQ0</accession>
<feature type="region of interest" description="Disordered" evidence="1">
    <location>
        <begin position="414"/>
        <end position="498"/>
    </location>
</feature>
<reference evidence="3 4" key="1">
    <citation type="submission" date="2014-11" db="EMBL/GenBank/DDBJ databases">
        <authorList>
            <person name="Zhu J."/>
            <person name="Qi W."/>
            <person name="Song R."/>
        </authorList>
    </citation>
    <scope>NUCLEOTIDE SEQUENCE [LARGE SCALE GENOMIC DNA]</scope>
</reference>
<protein>
    <submittedName>
        <fullName evidence="3">Uncharacterized protein</fullName>
    </submittedName>
</protein>
<name>A0A0G4GHQ0_VITBC</name>
<keyword evidence="2" id="KW-0812">Transmembrane</keyword>
<feature type="transmembrane region" description="Helical" evidence="2">
    <location>
        <begin position="93"/>
        <end position="115"/>
    </location>
</feature>
<keyword evidence="2" id="KW-1133">Transmembrane helix</keyword>
<gene>
    <name evidence="3" type="ORF">Vbra_6269</name>
</gene>
<feature type="transmembrane region" description="Helical" evidence="2">
    <location>
        <begin position="340"/>
        <end position="359"/>
    </location>
</feature>